<proteinExistence type="predicted"/>
<evidence type="ECO:0000313" key="1">
    <source>
        <dbReference type="EMBL" id="MTH54072.1"/>
    </source>
</evidence>
<keyword evidence="2" id="KW-1185">Reference proteome</keyword>
<sequence length="564" mass="65852">MAAPAKNYLKELVEELKDPDKDIRYSAVMEIVELGEEEDLEMNLLSLEWLAEEAASAFPKTGYEWDDPSFHLVDFVTNFRFAELAEKLAEQYAGYSLSAREAVITYISTFKGLEERIYRLIEQDLTEGREFPMLALLDQPHLARRLVENSLHLLDNDAQKETLYELLSLSLDRGLMEVYRPEFVTPLLAGDYEKKRALYKGYEKDYALAYVYGSWKDTYLSIRGDMCILLSLMEYYFDEQMKAFAEEALQFKDRLIRMSAVIALLKKGFPADQAVLQECAENPETCEPFYLELIRIKKEDWFPIKENRQEAFARSHLFRHAVHLHGFVPEELSIQEKVEIQEEEITFRYYLAAVKEEGSLRPAWIGGYPLHEGDDLPFCREETHILEEDYRSAEKHVKEFLDGTRKMLEYEANKVHYVSKPRVSRWYYILYPVLAYRIFQAASSQDPVYIGLTSLLFILVTGTHLYQWKFRRQKVELTGTELRYTERGRHYAVKLNEIGEITIERAGIGSRLFDAFSKKVAVYDKKGTAVMKFPLNAVNYEDFVFVAETATEHLEEQPKIEMPE</sequence>
<dbReference type="OrthoDB" id="2754910at2"/>
<evidence type="ECO:0000313" key="2">
    <source>
        <dbReference type="Proteomes" id="UP000434639"/>
    </source>
</evidence>
<dbReference type="AlphaFoldDB" id="A0A7X2V4R8"/>
<accession>A0A7X2V4R8</accession>
<protein>
    <submittedName>
        <fullName evidence="1">Uncharacterized protein</fullName>
    </submittedName>
</protein>
<gene>
    <name evidence="1" type="ORF">GKZ89_11695</name>
</gene>
<dbReference type="EMBL" id="WMIB01000010">
    <property type="protein sequence ID" value="MTH54072.1"/>
    <property type="molecule type" value="Genomic_DNA"/>
</dbReference>
<dbReference type="Proteomes" id="UP000434639">
    <property type="component" value="Unassembled WGS sequence"/>
</dbReference>
<organism evidence="1 2">
    <name type="scientific">Metabacillus mangrovi</name>
    <dbReference type="NCBI Taxonomy" id="1491830"/>
    <lineage>
        <taxon>Bacteria</taxon>
        <taxon>Bacillati</taxon>
        <taxon>Bacillota</taxon>
        <taxon>Bacilli</taxon>
        <taxon>Bacillales</taxon>
        <taxon>Bacillaceae</taxon>
        <taxon>Metabacillus</taxon>
    </lineage>
</organism>
<comment type="caution">
    <text evidence="1">The sequence shown here is derived from an EMBL/GenBank/DDBJ whole genome shotgun (WGS) entry which is preliminary data.</text>
</comment>
<dbReference type="RefSeq" id="WP_155112595.1">
    <property type="nucleotide sequence ID" value="NZ_WMIB01000010.1"/>
</dbReference>
<reference evidence="1 2" key="1">
    <citation type="journal article" date="2017" name="Int. J. Syst. Evol. Microbiol.">
        <title>Bacillus mangrovi sp. nov., isolated from a sediment sample from a mangrove forest.</title>
        <authorList>
            <person name="Gupta V."/>
            <person name="Singh P.K."/>
            <person name="Korpole S."/>
            <person name="Tanuku N.R.S."/>
            <person name="Pinnaka A.K."/>
        </authorList>
    </citation>
    <scope>NUCLEOTIDE SEQUENCE [LARGE SCALE GENOMIC DNA]</scope>
    <source>
        <strain evidence="1 2">KCTC 33872</strain>
    </source>
</reference>
<name>A0A7X2V4R8_9BACI</name>